<dbReference type="Pfam" id="PF01431">
    <property type="entry name" value="Peptidase_M13"/>
    <property type="match status" value="1"/>
</dbReference>
<dbReference type="InterPro" id="IPR001132">
    <property type="entry name" value="SMAD_dom_Dwarfin-type"/>
</dbReference>
<dbReference type="GO" id="GO:0005737">
    <property type="term" value="C:cytoplasm"/>
    <property type="evidence" value="ECO:0007669"/>
    <property type="project" value="UniProtKB-SubCell"/>
</dbReference>
<protein>
    <recommendedName>
        <fullName evidence="7">Mothers against decapentaplegic homolog</fullName>
        <shortName evidence="7">MAD homolog</shortName>
        <shortName evidence="7">Mothers against DPP homolog</shortName>
    </recommendedName>
    <alternativeName>
        <fullName evidence="7">SMAD family member</fullName>
    </alternativeName>
</protein>
<dbReference type="SUPFAM" id="SSF49879">
    <property type="entry name" value="SMAD/FHA domain"/>
    <property type="match status" value="2"/>
</dbReference>
<keyword evidence="2" id="KW-0479">Metal-binding</keyword>
<dbReference type="GO" id="GO:0009791">
    <property type="term" value="P:post-embryonic development"/>
    <property type="evidence" value="ECO:0007669"/>
    <property type="project" value="UniProtKB-ARBA"/>
</dbReference>
<gene>
    <name evidence="10" type="primary">LOC114331239</name>
</gene>
<dbReference type="GO" id="GO:0000978">
    <property type="term" value="F:RNA polymerase II cis-regulatory region sequence-specific DNA binding"/>
    <property type="evidence" value="ECO:0007669"/>
    <property type="project" value="TreeGrafter"/>
</dbReference>
<dbReference type="InterPro" id="IPR013790">
    <property type="entry name" value="Dwarfin"/>
</dbReference>
<dbReference type="SUPFAM" id="SSF56366">
    <property type="entry name" value="SMAD MH1 domain"/>
    <property type="match status" value="1"/>
</dbReference>
<proteinExistence type="inferred from homology"/>
<keyword evidence="4 7" id="KW-0805">Transcription regulation</keyword>
<dbReference type="PROSITE" id="PS51885">
    <property type="entry name" value="NEPRILYSIN"/>
    <property type="match status" value="1"/>
</dbReference>
<dbReference type="PANTHER" id="PTHR13703:SF25">
    <property type="entry name" value="MOTHERS AGAINST DECAPENTAPLEGIC HOMOLOG"/>
    <property type="match status" value="1"/>
</dbReference>
<dbReference type="InterPro" id="IPR013019">
    <property type="entry name" value="MAD_homology_MH1"/>
</dbReference>
<dbReference type="InterPro" id="IPR000718">
    <property type="entry name" value="Peptidase_M13"/>
</dbReference>
<keyword evidence="6 7" id="KW-0539">Nucleus</keyword>
<dbReference type="InParanoid" id="A0A6P7FUW7"/>
<reference evidence="10" key="1">
    <citation type="submission" date="2025-08" db="UniProtKB">
        <authorList>
            <consortium name="RefSeq"/>
        </authorList>
    </citation>
    <scope>IDENTIFICATION</scope>
    <source>
        <tissue evidence="10">Whole insect</tissue>
    </source>
</reference>
<dbReference type="SMART" id="SM00523">
    <property type="entry name" value="DWA"/>
    <property type="match status" value="1"/>
</dbReference>
<dbReference type="SMART" id="SM00524">
    <property type="entry name" value="DWB"/>
    <property type="match status" value="1"/>
</dbReference>
<dbReference type="PANTHER" id="PTHR13703">
    <property type="entry name" value="SMAD"/>
    <property type="match status" value="1"/>
</dbReference>
<dbReference type="PROSITE" id="PS51075">
    <property type="entry name" value="MH1"/>
    <property type="match status" value="1"/>
</dbReference>
<dbReference type="GO" id="GO:0071144">
    <property type="term" value="C:heteromeric SMAD protein complex"/>
    <property type="evidence" value="ECO:0007669"/>
    <property type="project" value="TreeGrafter"/>
</dbReference>
<dbReference type="GO" id="GO:0046872">
    <property type="term" value="F:metal ion binding"/>
    <property type="evidence" value="ECO:0007669"/>
    <property type="project" value="UniProtKB-KW"/>
</dbReference>
<evidence type="ECO:0000256" key="7">
    <source>
        <dbReference type="RuleBase" id="RU361195"/>
    </source>
</evidence>
<dbReference type="FunCoup" id="A0A6P7FUW7">
    <property type="interactions" value="2318"/>
</dbReference>
<evidence type="ECO:0000256" key="3">
    <source>
        <dbReference type="ARBA" id="ARBA00022833"/>
    </source>
</evidence>
<dbReference type="InterPro" id="IPR018497">
    <property type="entry name" value="Peptidase_M13_C"/>
</dbReference>
<dbReference type="GO" id="GO:0045944">
    <property type="term" value="P:positive regulation of transcription by RNA polymerase II"/>
    <property type="evidence" value="ECO:0007669"/>
    <property type="project" value="TreeGrafter"/>
</dbReference>
<dbReference type="InterPro" id="IPR036578">
    <property type="entry name" value="SMAD_MH1_sf"/>
</dbReference>
<dbReference type="GO" id="GO:0051239">
    <property type="term" value="P:regulation of multicellular organismal process"/>
    <property type="evidence" value="ECO:0007669"/>
    <property type="project" value="UniProtKB-ARBA"/>
</dbReference>
<evidence type="ECO:0000256" key="4">
    <source>
        <dbReference type="ARBA" id="ARBA00023015"/>
    </source>
</evidence>
<dbReference type="GO" id="GO:0070411">
    <property type="term" value="F:I-SMAD binding"/>
    <property type="evidence" value="ECO:0007669"/>
    <property type="project" value="TreeGrafter"/>
</dbReference>
<comment type="subcellular location">
    <subcellularLocation>
        <location evidence="7">Cytoplasm</location>
    </subcellularLocation>
    <subcellularLocation>
        <location evidence="7">Nucleus</location>
    </subcellularLocation>
</comment>
<dbReference type="Gene3D" id="3.40.390.10">
    <property type="entry name" value="Collagenase (Catalytic Domain)"/>
    <property type="match status" value="1"/>
</dbReference>
<evidence type="ECO:0000256" key="2">
    <source>
        <dbReference type="ARBA" id="ARBA00022723"/>
    </source>
</evidence>
<evidence type="ECO:0000256" key="6">
    <source>
        <dbReference type="ARBA" id="ARBA00023242"/>
    </source>
</evidence>
<evidence type="ECO:0000256" key="1">
    <source>
        <dbReference type="ARBA" id="ARBA00005545"/>
    </source>
</evidence>
<keyword evidence="7" id="KW-0963">Cytoplasm</keyword>
<dbReference type="GO" id="GO:0050793">
    <property type="term" value="P:regulation of developmental process"/>
    <property type="evidence" value="ECO:0007669"/>
    <property type="project" value="UniProtKB-ARBA"/>
</dbReference>
<evidence type="ECO:0000256" key="5">
    <source>
        <dbReference type="ARBA" id="ARBA00023163"/>
    </source>
</evidence>
<dbReference type="GO" id="GO:0004222">
    <property type="term" value="F:metalloendopeptidase activity"/>
    <property type="evidence" value="ECO:0007669"/>
    <property type="project" value="InterPro"/>
</dbReference>
<organism evidence="10">
    <name type="scientific">Diabrotica virgifera virgifera</name>
    <name type="common">western corn rootworm</name>
    <dbReference type="NCBI Taxonomy" id="50390"/>
    <lineage>
        <taxon>Eukaryota</taxon>
        <taxon>Metazoa</taxon>
        <taxon>Ecdysozoa</taxon>
        <taxon>Arthropoda</taxon>
        <taxon>Hexapoda</taxon>
        <taxon>Insecta</taxon>
        <taxon>Pterygota</taxon>
        <taxon>Neoptera</taxon>
        <taxon>Endopterygota</taxon>
        <taxon>Coleoptera</taxon>
        <taxon>Polyphaga</taxon>
        <taxon>Cucujiformia</taxon>
        <taxon>Chrysomeloidea</taxon>
        <taxon>Chrysomelidae</taxon>
        <taxon>Galerucinae</taxon>
        <taxon>Diabroticina</taxon>
        <taxon>Diabroticites</taxon>
        <taxon>Diabrotica</taxon>
    </lineage>
</organism>
<dbReference type="InterPro" id="IPR024079">
    <property type="entry name" value="MetalloPept_cat_dom_sf"/>
</dbReference>
<dbReference type="GO" id="GO:0060395">
    <property type="term" value="P:SMAD protein signal transduction"/>
    <property type="evidence" value="ECO:0007669"/>
    <property type="project" value="TreeGrafter"/>
</dbReference>
<accession>A0A6P7FUW7</accession>
<evidence type="ECO:0000313" key="10">
    <source>
        <dbReference type="RefSeq" id="XP_028136535.1"/>
    </source>
</evidence>
<dbReference type="GO" id="GO:0006508">
    <property type="term" value="P:proteolysis"/>
    <property type="evidence" value="ECO:0007669"/>
    <property type="project" value="InterPro"/>
</dbReference>
<dbReference type="RefSeq" id="XP_028136535.1">
    <property type="nucleotide sequence ID" value="XM_028280734.1"/>
</dbReference>
<dbReference type="Pfam" id="PF03166">
    <property type="entry name" value="MH2"/>
    <property type="match status" value="1"/>
</dbReference>
<name>A0A6P7FUW7_DIAVI</name>
<feature type="domain" description="MH1" evidence="8">
    <location>
        <begin position="11"/>
        <end position="138"/>
    </location>
</feature>
<dbReference type="GO" id="GO:0009653">
    <property type="term" value="P:anatomical structure morphogenesis"/>
    <property type="evidence" value="ECO:0007669"/>
    <property type="project" value="TreeGrafter"/>
</dbReference>
<dbReference type="GO" id="GO:0000981">
    <property type="term" value="F:DNA-binding transcription factor activity, RNA polymerase II-specific"/>
    <property type="evidence" value="ECO:0007669"/>
    <property type="project" value="TreeGrafter"/>
</dbReference>
<dbReference type="GO" id="GO:0032924">
    <property type="term" value="P:activin receptor signaling pathway"/>
    <property type="evidence" value="ECO:0007669"/>
    <property type="project" value="TreeGrafter"/>
</dbReference>
<dbReference type="InterPro" id="IPR017855">
    <property type="entry name" value="SMAD-like_dom_sf"/>
</dbReference>
<evidence type="ECO:0000259" key="9">
    <source>
        <dbReference type="PROSITE" id="PS51076"/>
    </source>
</evidence>
<sequence length="531" mass="60329">MNGMLPSFTPPVVKRLLGWKKGTDADDKWCEKAVKSLVKKLKKSGALEELERAISSQNPNTKCVTIPRVRPNAEIGNLQQQRKGLPHVIYCRLWRWPELQSHHELRSLDHCEYGYALKKEEVCVNPYHYTRIETPALPAILVPRHTLGDENNLFPHSLEDLSTSVPENTSFPHHNTNTLVGLHLQHPTTYMDTVGICPTPTNMESPHSVVPPTETPPPGYMSEDGDPIDPNDNMSMSRITPSPPVDAQPVLYCEPAFWCSISYYELNTRVGETFHASQPSITVDGFTDPSNSERYYFYLFTNPNYGRIGSIIGHEMTHGFDNDGRTYAADGTMHPWWTNETKTEFANKANCFIDEYNKFYVPEIQQYLIMSLYSELTLFVSYFNSITLSNTKLYNSLYEIKLFVIGGEVFAECLSDSSIFVQSPNCNQRYGWHPATVCKIPPGCNLKIFNNQEFAALLSQSVSQGFEAVYQLTRMCTIRMSFVKGWGAEYRRQTVTSTPCWIELHLNGPLQWLDRVLTQMGSPRLPCSSMS</sequence>
<dbReference type="PROSITE" id="PS51076">
    <property type="entry name" value="MH2"/>
    <property type="match status" value="1"/>
</dbReference>
<dbReference type="Gene3D" id="2.60.200.10">
    <property type="match status" value="1"/>
</dbReference>
<dbReference type="InterPro" id="IPR008984">
    <property type="entry name" value="SMAD_FHA_dom_sf"/>
</dbReference>
<feature type="domain" description="MH2" evidence="9">
    <location>
        <begin position="258"/>
        <end position="531"/>
    </location>
</feature>
<comment type="similarity">
    <text evidence="1 7">Belongs to the dwarfin/SMAD family.</text>
</comment>
<keyword evidence="5 7" id="KW-0804">Transcription</keyword>
<keyword evidence="3" id="KW-0862">Zinc</keyword>
<dbReference type="AlphaFoldDB" id="A0A6P7FUW7"/>
<dbReference type="GO" id="GO:0030154">
    <property type="term" value="P:cell differentiation"/>
    <property type="evidence" value="ECO:0007669"/>
    <property type="project" value="TreeGrafter"/>
</dbReference>
<dbReference type="Pfam" id="PF03165">
    <property type="entry name" value="MH1"/>
    <property type="match status" value="1"/>
</dbReference>
<evidence type="ECO:0000259" key="8">
    <source>
        <dbReference type="PROSITE" id="PS51075"/>
    </source>
</evidence>
<dbReference type="Gene3D" id="3.90.520.10">
    <property type="entry name" value="SMAD MH1 domain"/>
    <property type="match status" value="1"/>
</dbReference>
<dbReference type="InterPro" id="IPR003619">
    <property type="entry name" value="MAD_homology1_Dwarfin-type"/>
</dbReference>